<reference evidence="3" key="1">
    <citation type="submission" date="2016-06" db="EMBL/GenBank/DDBJ databases">
        <authorList>
            <person name="McIlroy S.J."/>
            <person name="Karst S.M."/>
            <person name="Albertsen M."/>
        </authorList>
    </citation>
    <scope>NUCLEOTIDE SEQUENCE [LARGE SCALE GENOMIC DNA]</scope>
</reference>
<keyword evidence="3" id="KW-1185">Reference proteome</keyword>
<dbReference type="RefSeq" id="WP_186405919.1">
    <property type="nucleotide sequence ID" value="NZ_FLQX01000035.1"/>
</dbReference>
<sequence length="232" mass="24702">MTLFVVLLASGLIIAAIVWWRALLRQRARYIDSYPYAKYLDRRLAARRPELTAAQRKRVFDGLREYFQLCREAGNRLVAMPSQAVDDAWHEFILFTRQYHQFCDRGLGRFLHHTPAEAMRTPTDAQDGIKRAWRLSCRRQGIDAQAPKSLPTLFALDATLGIVGGFVYRLDCLAAPTGSDFCAGHIGCGGSCSGSTGGSGDSSGGDSSGGDAGDGGGSSGDGCGGGGGCGGD</sequence>
<accession>A0A1A8XJZ5</accession>
<organism evidence="2 3">
    <name type="scientific">Candidatus Accumulibacter aalborgensis</name>
    <dbReference type="NCBI Taxonomy" id="1860102"/>
    <lineage>
        <taxon>Bacteria</taxon>
        <taxon>Pseudomonadati</taxon>
        <taxon>Pseudomonadota</taxon>
        <taxon>Betaproteobacteria</taxon>
        <taxon>Candidatus Accumulibacter</taxon>
    </lineage>
</organism>
<evidence type="ECO:0000313" key="2">
    <source>
        <dbReference type="EMBL" id="SBT04268.1"/>
    </source>
</evidence>
<name>A0A1A8XJZ5_9PROT</name>
<dbReference type="EMBL" id="FLQX01000035">
    <property type="protein sequence ID" value="SBT04268.1"/>
    <property type="molecule type" value="Genomic_DNA"/>
</dbReference>
<evidence type="ECO:0000256" key="1">
    <source>
        <dbReference type="SAM" id="MobiDB-lite"/>
    </source>
</evidence>
<protein>
    <submittedName>
        <fullName evidence="2">Uncharacterized protein</fullName>
    </submittedName>
</protein>
<dbReference type="AlphaFoldDB" id="A0A1A8XJZ5"/>
<evidence type="ECO:0000313" key="3">
    <source>
        <dbReference type="Proteomes" id="UP000199169"/>
    </source>
</evidence>
<proteinExistence type="predicted"/>
<gene>
    <name evidence="2" type="ORF">ACCAA_130181</name>
</gene>
<dbReference type="Proteomes" id="UP000199169">
    <property type="component" value="Unassembled WGS sequence"/>
</dbReference>
<dbReference type="STRING" id="1860102.ACCAA_130181"/>
<feature type="region of interest" description="Disordered" evidence="1">
    <location>
        <begin position="196"/>
        <end position="232"/>
    </location>
</feature>